<name>A0A820D706_9BILA</name>
<evidence type="ECO:0000256" key="2">
    <source>
        <dbReference type="ARBA" id="ARBA00022723"/>
    </source>
</evidence>
<dbReference type="PANTHER" id="PTHR11668:SF300">
    <property type="entry name" value="SERINE_THREONINE-PROTEIN PHOSPHATASE"/>
    <property type="match status" value="1"/>
</dbReference>
<dbReference type="GO" id="GO:0004722">
    <property type="term" value="F:protein serine/threonine phosphatase activity"/>
    <property type="evidence" value="ECO:0007669"/>
    <property type="project" value="UniProtKB-EC"/>
</dbReference>
<organism evidence="6 7">
    <name type="scientific">Adineta steineri</name>
    <dbReference type="NCBI Taxonomy" id="433720"/>
    <lineage>
        <taxon>Eukaryota</taxon>
        <taxon>Metazoa</taxon>
        <taxon>Spiralia</taxon>
        <taxon>Gnathifera</taxon>
        <taxon>Rotifera</taxon>
        <taxon>Eurotatoria</taxon>
        <taxon>Bdelloidea</taxon>
        <taxon>Adinetida</taxon>
        <taxon>Adinetidae</taxon>
        <taxon>Adineta</taxon>
    </lineage>
</organism>
<dbReference type="AlphaFoldDB" id="A0A820D706"/>
<evidence type="ECO:0000313" key="7">
    <source>
        <dbReference type="Proteomes" id="UP000663881"/>
    </source>
</evidence>
<reference evidence="6" key="1">
    <citation type="submission" date="2021-02" db="EMBL/GenBank/DDBJ databases">
        <authorList>
            <person name="Nowell W R."/>
        </authorList>
    </citation>
    <scope>NUCLEOTIDE SEQUENCE</scope>
</reference>
<dbReference type="EMBL" id="CAJOAY010010852">
    <property type="protein sequence ID" value="CAF4227931.1"/>
    <property type="molecule type" value="Genomic_DNA"/>
</dbReference>
<evidence type="ECO:0000256" key="1">
    <source>
        <dbReference type="ARBA" id="ARBA00013081"/>
    </source>
</evidence>
<dbReference type="GO" id="GO:0005737">
    <property type="term" value="C:cytoplasm"/>
    <property type="evidence" value="ECO:0007669"/>
    <property type="project" value="TreeGrafter"/>
</dbReference>
<gene>
    <name evidence="6" type="ORF">OKA104_LOCUS42397</name>
</gene>
<keyword evidence="2" id="KW-0479">Metal-binding</keyword>
<dbReference type="PANTHER" id="PTHR11668">
    <property type="entry name" value="SERINE/THREONINE PROTEIN PHOSPHATASE"/>
    <property type="match status" value="1"/>
</dbReference>
<keyword evidence="5" id="KW-0464">Manganese</keyword>
<dbReference type="InterPro" id="IPR029052">
    <property type="entry name" value="Metallo-depent_PP-like"/>
</dbReference>
<dbReference type="EC" id="3.1.3.16" evidence="1"/>
<evidence type="ECO:0000256" key="3">
    <source>
        <dbReference type="ARBA" id="ARBA00022801"/>
    </source>
</evidence>
<protein>
    <recommendedName>
        <fullName evidence="1">protein-serine/threonine phosphatase</fullName>
        <ecNumber evidence="1">3.1.3.16</ecNumber>
    </recommendedName>
</protein>
<evidence type="ECO:0000256" key="5">
    <source>
        <dbReference type="ARBA" id="ARBA00023211"/>
    </source>
</evidence>
<evidence type="ECO:0000313" key="6">
    <source>
        <dbReference type="EMBL" id="CAF4227931.1"/>
    </source>
</evidence>
<dbReference type="GO" id="GO:0005634">
    <property type="term" value="C:nucleus"/>
    <property type="evidence" value="ECO:0007669"/>
    <property type="project" value="TreeGrafter"/>
</dbReference>
<feature type="non-terminal residue" evidence="6">
    <location>
        <position position="1"/>
    </location>
</feature>
<dbReference type="GO" id="GO:0046872">
    <property type="term" value="F:metal ion binding"/>
    <property type="evidence" value="ECO:0007669"/>
    <property type="project" value="UniProtKB-KW"/>
</dbReference>
<accession>A0A820D706</accession>
<dbReference type="SUPFAM" id="SSF56300">
    <property type="entry name" value="Metallo-dependent phosphatases"/>
    <property type="match status" value="1"/>
</dbReference>
<dbReference type="InterPro" id="IPR050341">
    <property type="entry name" value="PP1_catalytic_subunit"/>
</dbReference>
<sequence>VLENGYEFFADRRLVTIFSAPDYRGGFDNTAALMSVDENLKYSSSKVQTSREAK</sequence>
<proteinExistence type="predicted"/>
<keyword evidence="3" id="KW-0378">Hydrolase</keyword>
<dbReference type="Gene3D" id="3.60.21.10">
    <property type="match status" value="1"/>
</dbReference>
<keyword evidence="4" id="KW-0904">Protein phosphatase</keyword>
<evidence type="ECO:0000256" key="4">
    <source>
        <dbReference type="ARBA" id="ARBA00022912"/>
    </source>
</evidence>
<dbReference type="Proteomes" id="UP000663881">
    <property type="component" value="Unassembled WGS sequence"/>
</dbReference>
<comment type="caution">
    <text evidence="6">The sequence shown here is derived from an EMBL/GenBank/DDBJ whole genome shotgun (WGS) entry which is preliminary data.</text>
</comment>